<comment type="caution">
    <text evidence="1">The sequence shown here is derived from an EMBL/GenBank/DDBJ whole genome shotgun (WGS) entry which is preliminary data.</text>
</comment>
<evidence type="ECO:0000313" key="1">
    <source>
        <dbReference type="EMBL" id="MCD7469781.1"/>
    </source>
</evidence>
<organism evidence="1 2">
    <name type="scientific">Datura stramonium</name>
    <name type="common">Jimsonweed</name>
    <name type="synonym">Common thornapple</name>
    <dbReference type="NCBI Taxonomy" id="4076"/>
    <lineage>
        <taxon>Eukaryota</taxon>
        <taxon>Viridiplantae</taxon>
        <taxon>Streptophyta</taxon>
        <taxon>Embryophyta</taxon>
        <taxon>Tracheophyta</taxon>
        <taxon>Spermatophyta</taxon>
        <taxon>Magnoliopsida</taxon>
        <taxon>eudicotyledons</taxon>
        <taxon>Gunneridae</taxon>
        <taxon>Pentapetalae</taxon>
        <taxon>asterids</taxon>
        <taxon>lamiids</taxon>
        <taxon>Solanales</taxon>
        <taxon>Solanaceae</taxon>
        <taxon>Solanoideae</taxon>
        <taxon>Datureae</taxon>
        <taxon>Datura</taxon>
    </lineage>
</organism>
<evidence type="ECO:0000313" key="2">
    <source>
        <dbReference type="Proteomes" id="UP000823775"/>
    </source>
</evidence>
<protein>
    <submittedName>
        <fullName evidence="1">Uncharacterized protein</fullName>
    </submittedName>
</protein>
<proteinExistence type="predicted"/>
<dbReference type="EMBL" id="JACEIK010001484">
    <property type="protein sequence ID" value="MCD7469781.1"/>
    <property type="molecule type" value="Genomic_DNA"/>
</dbReference>
<gene>
    <name evidence="1" type="ORF">HAX54_009026</name>
</gene>
<sequence length="105" mass="11725">MGSANIELNNISQLNMEAAGRFLRLEAKNHVSEEVDLLSITVVVANYLKSLVTQKHHERMNVISFTCLLNESAQANARASVLASEGLQSMLEEHKKLMQECEKLN</sequence>
<accession>A0ABS8TE80</accession>
<dbReference type="Proteomes" id="UP000823775">
    <property type="component" value="Unassembled WGS sequence"/>
</dbReference>
<reference evidence="1 2" key="1">
    <citation type="journal article" date="2021" name="BMC Genomics">
        <title>Datura genome reveals duplications of psychoactive alkaloid biosynthetic genes and high mutation rate following tissue culture.</title>
        <authorList>
            <person name="Rajewski A."/>
            <person name="Carter-House D."/>
            <person name="Stajich J."/>
            <person name="Litt A."/>
        </authorList>
    </citation>
    <scope>NUCLEOTIDE SEQUENCE [LARGE SCALE GENOMIC DNA]</scope>
    <source>
        <strain evidence="1">AR-01</strain>
    </source>
</reference>
<keyword evidence="2" id="KW-1185">Reference proteome</keyword>
<name>A0ABS8TE80_DATST</name>